<dbReference type="PRINTS" id="PR00344">
    <property type="entry name" value="BCTRLSENSOR"/>
</dbReference>
<evidence type="ECO:0000313" key="7">
    <source>
        <dbReference type="Proteomes" id="UP000008544"/>
    </source>
</evidence>
<evidence type="ECO:0000256" key="4">
    <source>
        <dbReference type="ARBA" id="ARBA00023012"/>
    </source>
</evidence>
<feature type="domain" description="Histidine kinase" evidence="5">
    <location>
        <begin position="331"/>
        <end position="432"/>
    </location>
</feature>
<proteinExistence type="predicted"/>
<evidence type="ECO:0000259" key="5">
    <source>
        <dbReference type="PROSITE" id="PS50109"/>
    </source>
</evidence>
<dbReference type="AlphaFoldDB" id="B1I1U3"/>
<dbReference type="InterPro" id="IPR029016">
    <property type="entry name" value="GAF-like_dom_sf"/>
</dbReference>
<dbReference type="GO" id="GO:0016020">
    <property type="term" value="C:membrane"/>
    <property type="evidence" value="ECO:0007669"/>
    <property type="project" value="InterPro"/>
</dbReference>
<dbReference type="SMART" id="SM00387">
    <property type="entry name" value="HATPase_c"/>
    <property type="match status" value="1"/>
</dbReference>
<reference evidence="7" key="1">
    <citation type="submission" date="2007-10" db="EMBL/GenBank/DDBJ databases">
        <title>Complete sequence of chromosome of Desulforudis audaxviator MP104C.</title>
        <authorList>
            <person name="Copeland A."/>
            <person name="Lucas S."/>
            <person name="Lapidus A."/>
            <person name="Barry K."/>
            <person name="Glavina del Rio T."/>
            <person name="Dalin E."/>
            <person name="Tice H."/>
            <person name="Bruce D."/>
            <person name="Pitluck S."/>
            <person name="Lowry S.R."/>
            <person name="Larimer F."/>
            <person name="Land M.L."/>
            <person name="Hauser L."/>
            <person name="Kyrpides N."/>
            <person name="Ivanova N.N."/>
            <person name="Richardson P."/>
        </authorList>
    </citation>
    <scope>NUCLEOTIDE SEQUENCE [LARGE SCALE GENOMIC DNA]</scope>
    <source>
        <strain evidence="7">MP104C</strain>
    </source>
</reference>
<dbReference type="Pfam" id="PF06580">
    <property type="entry name" value="His_kinase"/>
    <property type="match status" value="1"/>
</dbReference>
<dbReference type="InterPro" id="IPR010559">
    <property type="entry name" value="Sig_transdc_His_kin_internal"/>
</dbReference>
<keyword evidence="7" id="KW-1185">Reference proteome</keyword>
<dbReference type="STRING" id="477974.Daud_0468"/>
<organism evidence="6 7">
    <name type="scientific">Desulforudis audaxviator (strain MP104C)</name>
    <dbReference type="NCBI Taxonomy" id="477974"/>
    <lineage>
        <taxon>Bacteria</taxon>
        <taxon>Bacillati</taxon>
        <taxon>Bacillota</taxon>
        <taxon>Clostridia</taxon>
        <taxon>Thermoanaerobacterales</taxon>
        <taxon>Candidatus Desulforudaceae</taxon>
        <taxon>Candidatus Desulforudis</taxon>
    </lineage>
</organism>
<dbReference type="GO" id="GO:0000155">
    <property type="term" value="F:phosphorelay sensor kinase activity"/>
    <property type="evidence" value="ECO:0007669"/>
    <property type="project" value="InterPro"/>
</dbReference>
<keyword evidence="3 6" id="KW-0808">Transferase</keyword>
<dbReference type="KEGG" id="dau:Daud_0468"/>
<evidence type="ECO:0000256" key="3">
    <source>
        <dbReference type="ARBA" id="ARBA00022777"/>
    </source>
</evidence>
<dbReference type="Gene3D" id="3.30.450.40">
    <property type="match status" value="1"/>
</dbReference>
<comment type="catalytic activity">
    <reaction evidence="1">
        <text>ATP + protein L-histidine = ADP + protein N-phospho-L-histidine.</text>
        <dbReference type="EC" id="2.7.13.3"/>
    </reaction>
</comment>
<dbReference type="eggNOG" id="COG3275">
    <property type="taxonomic scope" value="Bacteria"/>
</dbReference>
<dbReference type="InterPro" id="IPR050640">
    <property type="entry name" value="Bact_2-comp_sensor_kinase"/>
</dbReference>
<dbReference type="InterPro" id="IPR004358">
    <property type="entry name" value="Sig_transdc_His_kin-like_C"/>
</dbReference>
<dbReference type="Pfam" id="PF02518">
    <property type="entry name" value="HATPase_c"/>
    <property type="match status" value="1"/>
</dbReference>
<dbReference type="EC" id="2.7.13.3" evidence="2"/>
<dbReference type="Gene3D" id="3.30.565.10">
    <property type="entry name" value="Histidine kinase-like ATPase, C-terminal domain"/>
    <property type="match status" value="1"/>
</dbReference>
<evidence type="ECO:0000256" key="1">
    <source>
        <dbReference type="ARBA" id="ARBA00000085"/>
    </source>
</evidence>
<dbReference type="RefSeq" id="WP_012301603.1">
    <property type="nucleotide sequence ID" value="NC_010424.1"/>
</dbReference>
<dbReference type="PANTHER" id="PTHR34220:SF7">
    <property type="entry name" value="SENSOR HISTIDINE KINASE YPDA"/>
    <property type="match status" value="1"/>
</dbReference>
<dbReference type="HOGENOM" id="CLU_020473_3_0_9"/>
<accession>B1I1U3</accession>
<keyword evidence="4" id="KW-0902">Two-component regulatory system</keyword>
<reference evidence="6 7" key="2">
    <citation type="journal article" date="2008" name="Science">
        <title>Environmental genomics reveals a single-species ecosystem deep within Earth.</title>
        <authorList>
            <person name="Chivian D."/>
            <person name="Brodie E.L."/>
            <person name="Alm E.J."/>
            <person name="Culley D.E."/>
            <person name="Dehal P.S."/>
            <person name="Desantis T.Z."/>
            <person name="Gihring T.M."/>
            <person name="Lapidus A."/>
            <person name="Lin L.H."/>
            <person name="Lowry S.R."/>
            <person name="Moser D.P."/>
            <person name="Richardson P.M."/>
            <person name="Southam G."/>
            <person name="Wanger G."/>
            <person name="Pratt L.M."/>
            <person name="Andersen G.L."/>
            <person name="Hazen T.C."/>
            <person name="Brockman F.J."/>
            <person name="Arkin A.P."/>
            <person name="Onstott T.C."/>
        </authorList>
    </citation>
    <scope>NUCLEOTIDE SEQUENCE [LARGE SCALE GENOMIC DNA]</scope>
    <source>
        <strain evidence="6 7">MP104C</strain>
    </source>
</reference>
<dbReference type="PANTHER" id="PTHR34220">
    <property type="entry name" value="SENSOR HISTIDINE KINASE YPDA"/>
    <property type="match status" value="1"/>
</dbReference>
<protein>
    <recommendedName>
        <fullName evidence="2">histidine kinase</fullName>
        <ecNumber evidence="2">2.7.13.3</ecNumber>
    </recommendedName>
</protein>
<dbReference type="SUPFAM" id="SSF55874">
    <property type="entry name" value="ATPase domain of HSP90 chaperone/DNA topoisomerase II/histidine kinase"/>
    <property type="match status" value="1"/>
</dbReference>
<keyword evidence="3 6" id="KW-0418">Kinase</keyword>
<evidence type="ECO:0000313" key="6">
    <source>
        <dbReference type="EMBL" id="ACA59014.1"/>
    </source>
</evidence>
<name>B1I1U3_DESAP</name>
<sequence length="450" mass="49710">MRLIQRIRAYDNPVSRILVSQVFIFGVLLLVRPGLWPVVLFLVPANGLALYFALRGQQGGRKIVTVKLDDQPIDPTFEIASETLPYMRRGLNEESAKKTAQIIQKIGDVPAVAITDRERVLAFIGPGCEKHPPGREIVTQATKEVIATGELKVVEKQEDLKCPVRDCECPLAGAVIVPLKVRDEVVGTMKLYRTEKGPIPSGIVKLGVGIGQLLGFQMELSELDRQAQLVTRAELDALRAQINPHFLFNTLNTIIMFSRTHPETARRLLIRLAAFFRHAFKRTGHFSTLAEELECVDAYAVLEKARFREKLHVVQDVDESLLDFQVPVLTLQPLVENAVKHGIMPKMGNGTVKITVRRAGAEMLVEITDDGVGVPDEILPQIFQPGFGSGSGVGLSNVSERLKSLFGAEYGLNIDSKVGVGTRVYFRIPLVQSPQEKGVNRANEAKSLNN</sequence>
<dbReference type="Proteomes" id="UP000008544">
    <property type="component" value="Chromosome"/>
</dbReference>
<evidence type="ECO:0000256" key="2">
    <source>
        <dbReference type="ARBA" id="ARBA00012438"/>
    </source>
</evidence>
<dbReference type="InterPro" id="IPR003594">
    <property type="entry name" value="HATPase_dom"/>
</dbReference>
<dbReference type="PROSITE" id="PS50109">
    <property type="entry name" value="HIS_KIN"/>
    <property type="match status" value="1"/>
</dbReference>
<dbReference type="InterPro" id="IPR036890">
    <property type="entry name" value="HATPase_C_sf"/>
</dbReference>
<dbReference type="EMBL" id="CP000860">
    <property type="protein sequence ID" value="ACA59014.1"/>
    <property type="molecule type" value="Genomic_DNA"/>
</dbReference>
<gene>
    <name evidence="6" type="ordered locus">Daud_0468</name>
</gene>
<dbReference type="InterPro" id="IPR005467">
    <property type="entry name" value="His_kinase_dom"/>
</dbReference>